<dbReference type="GO" id="GO:0006508">
    <property type="term" value="P:proteolysis"/>
    <property type="evidence" value="ECO:0007669"/>
    <property type="project" value="UniProtKB-KW"/>
</dbReference>
<evidence type="ECO:0000259" key="2">
    <source>
        <dbReference type="Pfam" id="PF10026"/>
    </source>
</evidence>
<protein>
    <submittedName>
        <fullName evidence="3">DUF2268 domain-containing putative Zn-dependent protease</fullName>
    </submittedName>
</protein>
<accession>A0AAU7QN09</accession>
<gene>
    <name evidence="3" type="ORF">ABNK63_05055</name>
</gene>
<keyword evidence="1" id="KW-0732">Signal</keyword>
<evidence type="ECO:0000313" key="3">
    <source>
        <dbReference type="EMBL" id="XBS91010.1"/>
    </source>
</evidence>
<feature type="signal peptide" evidence="1">
    <location>
        <begin position="1"/>
        <end position="24"/>
    </location>
</feature>
<dbReference type="RefSeq" id="WP_350016859.1">
    <property type="nucleotide sequence ID" value="NZ_CP157948.1"/>
</dbReference>
<sequence>MKFISLTFVLVAACVCQLPGDARAQSPRSEQAAPLAKAATGPAPIHFHYFDAGLTSSPAHPLDTKSLQALGQRWVAQCSEGGQFASLAATFAPNPSFSAKEREALSKRFDQARFEALATAAWRKANATLPQAAPLNLCVELVDAHSEFITKAMHGVTGLTAGSGRIMLKVSVDADWARMLPYALAHELHHSYWASHDFDPAKPFSLLDYMVFEGRADYFAHLLYPDTFAPWDEALTDSQFAALWPRLRGDADSTDFAMMRAVMFGDPRQQIPQWAGYSVGYRLVAQRMQLKPAMDIATMTAAPASAFLPAVPVNGR</sequence>
<feature type="chain" id="PRO_5043358299" evidence="1">
    <location>
        <begin position="25"/>
        <end position="316"/>
    </location>
</feature>
<evidence type="ECO:0000256" key="1">
    <source>
        <dbReference type="SAM" id="SignalP"/>
    </source>
</evidence>
<organism evidence="3">
    <name type="scientific">Rhodanobacter sp. IGA1.0</name>
    <dbReference type="NCBI Taxonomy" id="3158582"/>
    <lineage>
        <taxon>Bacteria</taxon>
        <taxon>Pseudomonadati</taxon>
        <taxon>Pseudomonadota</taxon>
        <taxon>Gammaproteobacteria</taxon>
        <taxon>Lysobacterales</taxon>
        <taxon>Rhodanobacteraceae</taxon>
        <taxon>Rhodanobacter</taxon>
    </lineage>
</organism>
<dbReference type="InterPro" id="IPR018728">
    <property type="entry name" value="DUF2268"/>
</dbReference>
<dbReference type="GO" id="GO:0008233">
    <property type="term" value="F:peptidase activity"/>
    <property type="evidence" value="ECO:0007669"/>
    <property type="project" value="UniProtKB-KW"/>
</dbReference>
<dbReference type="AlphaFoldDB" id="A0AAU7QN09"/>
<feature type="domain" description="DUF2268" evidence="2">
    <location>
        <begin position="134"/>
        <end position="308"/>
    </location>
</feature>
<keyword evidence="3" id="KW-0378">Hydrolase</keyword>
<reference evidence="3" key="1">
    <citation type="submission" date="2024-06" db="EMBL/GenBank/DDBJ databases">
        <authorList>
            <person name="Sun Y."/>
        </authorList>
    </citation>
    <scope>NUCLEOTIDE SEQUENCE</scope>
    <source>
        <strain evidence="3">IGA1.0</strain>
    </source>
</reference>
<proteinExistence type="predicted"/>
<name>A0AAU7QN09_9GAMM</name>
<keyword evidence="3" id="KW-0645">Protease</keyword>
<dbReference type="Pfam" id="PF10026">
    <property type="entry name" value="DUF2268"/>
    <property type="match status" value="1"/>
</dbReference>
<dbReference type="EMBL" id="CP157948">
    <property type="protein sequence ID" value="XBS91010.1"/>
    <property type="molecule type" value="Genomic_DNA"/>
</dbReference>